<evidence type="ECO:0000256" key="2">
    <source>
        <dbReference type="SAM" id="MobiDB-lite"/>
    </source>
</evidence>
<evidence type="ECO:0000256" key="1">
    <source>
        <dbReference type="ARBA" id="ARBA00004123"/>
    </source>
</evidence>
<reference evidence="3" key="1">
    <citation type="submission" date="2020-07" db="EMBL/GenBank/DDBJ databases">
        <title>The High-quality genome of the commercially important snow crab, Chionoecetes opilio.</title>
        <authorList>
            <person name="Jeong J.-H."/>
            <person name="Ryu S."/>
        </authorList>
    </citation>
    <scope>NUCLEOTIDE SEQUENCE</scope>
    <source>
        <strain evidence="3">MADBK_172401_WGS</strain>
        <tissue evidence="3">Digestive gland</tissue>
    </source>
</reference>
<dbReference type="AlphaFoldDB" id="A0A8J4YHC7"/>
<dbReference type="GO" id="GO:0005634">
    <property type="term" value="C:nucleus"/>
    <property type="evidence" value="ECO:0007669"/>
    <property type="project" value="UniProtKB-SubCell"/>
</dbReference>
<evidence type="ECO:0000313" key="3">
    <source>
        <dbReference type="EMBL" id="KAG0727317.1"/>
    </source>
</evidence>
<proteinExistence type="predicted"/>
<evidence type="ECO:0000313" key="4">
    <source>
        <dbReference type="Proteomes" id="UP000770661"/>
    </source>
</evidence>
<dbReference type="Pfam" id="PF13384">
    <property type="entry name" value="HTH_23"/>
    <property type="match status" value="1"/>
</dbReference>
<dbReference type="EMBL" id="JACEEZ010003500">
    <property type="protein sequence ID" value="KAG0727317.1"/>
    <property type="molecule type" value="Genomic_DNA"/>
</dbReference>
<dbReference type="Proteomes" id="UP000770661">
    <property type="component" value="Unassembled WGS sequence"/>
</dbReference>
<name>A0A8J4YHC7_CHIOP</name>
<dbReference type="OrthoDB" id="6376364at2759"/>
<dbReference type="SUPFAM" id="SSF46689">
    <property type="entry name" value="Homeodomain-like"/>
    <property type="match status" value="1"/>
</dbReference>
<protein>
    <submittedName>
        <fullName evidence="3">Uncharacterized protein</fullName>
    </submittedName>
</protein>
<organism evidence="3 4">
    <name type="scientific">Chionoecetes opilio</name>
    <name type="common">Atlantic snow crab</name>
    <name type="synonym">Cancer opilio</name>
    <dbReference type="NCBI Taxonomy" id="41210"/>
    <lineage>
        <taxon>Eukaryota</taxon>
        <taxon>Metazoa</taxon>
        <taxon>Ecdysozoa</taxon>
        <taxon>Arthropoda</taxon>
        <taxon>Crustacea</taxon>
        <taxon>Multicrustacea</taxon>
        <taxon>Malacostraca</taxon>
        <taxon>Eumalacostraca</taxon>
        <taxon>Eucarida</taxon>
        <taxon>Decapoda</taxon>
        <taxon>Pleocyemata</taxon>
        <taxon>Brachyura</taxon>
        <taxon>Eubrachyura</taxon>
        <taxon>Majoidea</taxon>
        <taxon>Majidae</taxon>
        <taxon>Chionoecetes</taxon>
    </lineage>
</organism>
<feature type="region of interest" description="Disordered" evidence="2">
    <location>
        <begin position="196"/>
        <end position="225"/>
    </location>
</feature>
<gene>
    <name evidence="3" type="ORF">GWK47_034901</name>
</gene>
<dbReference type="InterPro" id="IPR009057">
    <property type="entry name" value="Homeodomain-like_sf"/>
</dbReference>
<comment type="subcellular location">
    <subcellularLocation>
        <location evidence="1">Nucleus</location>
    </subcellularLocation>
</comment>
<comment type="caution">
    <text evidence="3">The sequence shown here is derived from an EMBL/GenBank/DDBJ whole genome shotgun (WGS) entry which is preliminary data.</text>
</comment>
<keyword evidence="4" id="KW-1185">Reference proteome</keyword>
<accession>A0A8J4YHC7</accession>
<sequence length="225" mass="25571">MQPTDHGLTPSFEELRTDITNTRFEQVTTGEDEDISELVPAKRFLLPQHYQELHRELGGYQRYSRNIPKPHWCDWTPLCSSCSTFLFQRKLIVLVGNREEHTWRIKSIIQMTSLLRGALGMWEAGVKIKDISQVLGVSKVTMQRWFTRWQNDGNVKTKSRTGKPRVTTPEEDIRIVAAAQESSKVTAVDITRNLHLAPQHDTPASSLDQGELPRPCAEGDADSCS</sequence>